<dbReference type="eggNOG" id="COG4477">
    <property type="taxonomic scope" value="Bacteria"/>
</dbReference>
<keyword evidence="5 8" id="KW-0472">Membrane</keyword>
<comment type="function">
    <text evidence="8">Negative regulator of FtsZ ring formation; modulates the frequency and position of FtsZ ring formation. Inhibits FtsZ ring formation at polar sites. Interacts either with FtsZ or with one of its binding partners to promote depolymerization.</text>
</comment>
<dbReference type="NCBIfam" id="NF003413">
    <property type="entry name" value="PRK04778.1-7"/>
    <property type="match status" value="1"/>
</dbReference>
<evidence type="ECO:0000256" key="5">
    <source>
        <dbReference type="ARBA" id="ARBA00023136"/>
    </source>
</evidence>
<keyword evidence="1 8" id="KW-0132">Cell division</keyword>
<keyword evidence="3 8" id="KW-1133">Transmembrane helix</keyword>
<dbReference type="Proteomes" id="UP000030832">
    <property type="component" value="Unassembled WGS sequence"/>
</dbReference>
<reference evidence="10 11" key="1">
    <citation type="submission" date="2014-09" db="EMBL/GenBank/DDBJ databases">
        <title>Genome sequencing and annotation of Bacillus Okhensis strain Kh10-101T.</title>
        <authorList>
            <person name="Prakash J.S."/>
        </authorList>
    </citation>
    <scope>NUCLEOTIDE SEQUENCE [LARGE SCALE GENOMIC DNA]</scope>
    <source>
        <strain evidence="11">Kh10-101T</strain>
    </source>
</reference>
<organism evidence="10 11">
    <name type="scientific">Halalkalibacter okhensis</name>
    <dbReference type="NCBI Taxonomy" id="333138"/>
    <lineage>
        <taxon>Bacteria</taxon>
        <taxon>Bacillati</taxon>
        <taxon>Bacillota</taxon>
        <taxon>Bacilli</taxon>
        <taxon>Bacillales</taxon>
        <taxon>Bacillaceae</taxon>
        <taxon>Halalkalibacter</taxon>
    </lineage>
</organism>
<dbReference type="EMBL" id="JRJU01000016">
    <property type="protein sequence ID" value="KHF39635.1"/>
    <property type="molecule type" value="Genomic_DNA"/>
</dbReference>
<keyword evidence="7 8" id="KW-0131">Cell cycle</keyword>
<comment type="similarity">
    <text evidence="8">Belongs to the EzrA family.</text>
</comment>
<comment type="caution">
    <text evidence="10">The sequence shown here is derived from an EMBL/GenBank/DDBJ whole genome shotgun (WGS) entry which is preliminary data.</text>
</comment>
<dbReference type="RefSeq" id="WP_034629793.1">
    <property type="nucleotide sequence ID" value="NZ_JRJU01000016.1"/>
</dbReference>
<dbReference type="GO" id="GO:0005940">
    <property type="term" value="C:septin ring"/>
    <property type="evidence" value="ECO:0007669"/>
    <property type="project" value="InterPro"/>
</dbReference>
<accession>A0A0B0IE82</accession>
<dbReference type="GO" id="GO:0005886">
    <property type="term" value="C:plasma membrane"/>
    <property type="evidence" value="ECO:0007669"/>
    <property type="project" value="UniProtKB-SubCell"/>
</dbReference>
<proteinExistence type="inferred from homology"/>
<evidence type="ECO:0000256" key="8">
    <source>
        <dbReference type="HAMAP-Rule" id="MF_00728"/>
    </source>
</evidence>
<dbReference type="HAMAP" id="MF_00728">
    <property type="entry name" value="EzrA"/>
    <property type="match status" value="1"/>
</dbReference>
<keyword evidence="11" id="KW-1185">Reference proteome</keyword>
<sequence length="563" mass="65064">MFYYLLYTVIAIVAIFIIMSSIMRKKVYREVDRLEEWKNGILNRDIPDEIGKVKHLHMSGQTEEKFETWRNEWDEIVGGILPDIEEKLFDIEDLAAKNRFNKAKQLLEFTEKRLVSIEEQIKTLLEDVQSLVQSEEQNRSEIDEVRTAYKELFTTITKKRGSLGPGLASFDEKMDSINEQLDLFDQATADGSYLKAREHLVSAHENVALLETLIEQYPKLLVQVETRIPAEMKEIRDGMQEMESAGYELEPFALDSRLELIEQELEKVKEDLVVLKCDGAEEKLFELSNKIEQLYDTLEIEVESKQYVIEQLDQLKAQIIESEEKVDALADETADVQKSYFVSKQQLSAQKQIKENVHDLTNQLYVLTDLAEHQKQTYTSIREMVDGWQNEMNKLSSAIEEEKATLYALREDERTAKETVQSLQEVMVETYRVLKKSNIPGMPQHAIDLLDSADETLVRATNQLSQVPLELGRVTALVEEAETIVKKNQEMVNEMVELADLAEKVIQYGNRYRSRSEQVAAGLLEAEMLFRQYEYEEALNRAVSVIEEYEPNVLDVVKGYMPV</sequence>
<evidence type="ECO:0000313" key="10">
    <source>
        <dbReference type="EMBL" id="KHF39635.1"/>
    </source>
</evidence>
<dbReference type="OrthoDB" id="1654473at2"/>
<dbReference type="AlphaFoldDB" id="A0A0B0IE82"/>
<feature type="coiled-coil region" evidence="8">
    <location>
        <begin position="258"/>
        <end position="332"/>
    </location>
</feature>
<evidence type="ECO:0000256" key="6">
    <source>
        <dbReference type="ARBA" id="ARBA00023210"/>
    </source>
</evidence>
<feature type="topological domain" description="Extracellular" evidence="8">
    <location>
        <begin position="1"/>
        <end position="4"/>
    </location>
</feature>
<keyword evidence="6 8" id="KW-0717">Septation</keyword>
<keyword evidence="4 8" id="KW-0175">Coiled coil</keyword>
<dbReference type="InterPro" id="IPR010379">
    <property type="entry name" value="EzrA"/>
</dbReference>
<feature type="transmembrane region" description="Helical" evidence="9">
    <location>
        <begin position="6"/>
        <end position="23"/>
    </location>
</feature>
<evidence type="ECO:0000256" key="2">
    <source>
        <dbReference type="ARBA" id="ARBA00022692"/>
    </source>
</evidence>
<evidence type="ECO:0000256" key="3">
    <source>
        <dbReference type="ARBA" id="ARBA00022989"/>
    </source>
</evidence>
<dbReference type="GO" id="GO:0000917">
    <property type="term" value="P:division septum assembly"/>
    <property type="evidence" value="ECO:0007669"/>
    <property type="project" value="UniProtKB-KW"/>
</dbReference>
<protein>
    <recommendedName>
        <fullName evidence="8">Septation ring formation regulator EzrA</fullName>
    </recommendedName>
</protein>
<feature type="coiled-coil region" evidence="8">
    <location>
        <begin position="100"/>
        <end position="134"/>
    </location>
</feature>
<evidence type="ECO:0000256" key="1">
    <source>
        <dbReference type="ARBA" id="ARBA00022618"/>
    </source>
</evidence>
<feature type="coiled-coil region" evidence="8">
    <location>
        <begin position="385"/>
        <end position="412"/>
    </location>
</feature>
<dbReference type="Pfam" id="PF06160">
    <property type="entry name" value="EzrA"/>
    <property type="match status" value="1"/>
</dbReference>
<dbReference type="STRING" id="333138.LQ50_13455"/>
<gene>
    <name evidence="8" type="primary">ezrA</name>
    <name evidence="10" type="ORF">LQ50_13455</name>
</gene>
<evidence type="ECO:0000313" key="11">
    <source>
        <dbReference type="Proteomes" id="UP000030832"/>
    </source>
</evidence>
<keyword evidence="8" id="KW-1003">Cell membrane</keyword>
<comment type="subcellular location">
    <subcellularLocation>
        <location evidence="8">Cell membrane</location>
        <topology evidence="8">Single-pass membrane protein</topology>
    </subcellularLocation>
    <text evidence="8">Colocalized with FtsZ to the nascent septal site.</text>
</comment>
<dbReference type="GO" id="GO:0000921">
    <property type="term" value="P:septin ring assembly"/>
    <property type="evidence" value="ECO:0007669"/>
    <property type="project" value="InterPro"/>
</dbReference>
<keyword evidence="2 8" id="KW-0812">Transmembrane</keyword>
<evidence type="ECO:0000256" key="7">
    <source>
        <dbReference type="ARBA" id="ARBA00023306"/>
    </source>
</evidence>
<feature type="topological domain" description="Cytoplasmic" evidence="8">
    <location>
        <begin position="24"/>
        <end position="563"/>
    </location>
</feature>
<evidence type="ECO:0000256" key="9">
    <source>
        <dbReference type="SAM" id="Phobius"/>
    </source>
</evidence>
<name>A0A0B0IE82_9BACI</name>
<evidence type="ECO:0000256" key="4">
    <source>
        <dbReference type="ARBA" id="ARBA00023054"/>
    </source>
</evidence>